<feature type="chain" id="PRO_5020401833" evidence="1">
    <location>
        <begin position="27"/>
        <end position="133"/>
    </location>
</feature>
<dbReference type="RefSeq" id="WP_131849965.1">
    <property type="nucleotide sequence ID" value="NZ_SLXV01000061.1"/>
</dbReference>
<protein>
    <submittedName>
        <fullName evidence="2">Uncharacterized protein</fullName>
    </submittedName>
</protein>
<accession>A0A4V2SWA4</accession>
<comment type="caution">
    <text evidence="2">The sequence shown here is derived from an EMBL/GenBank/DDBJ whole genome shotgun (WGS) entry which is preliminary data.</text>
</comment>
<gene>
    <name evidence="2" type="ORF">EDD57_1618</name>
</gene>
<dbReference type="AlphaFoldDB" id="A0A4V2SWA4"/>
<proteinExistence type="predicted"/>
<reference evidence="2 3" key="1">
    <citation type="submission" date="2019-03" db="EMBL/GenBank/DDBJ databases">
        <title>Genomic Encyclopedia of Type Strains, Phase IV (KMG-IV): sequencing the most valuable type-strain genomes for metagenomic binning, comparative biology and taxonomic classification.</title>
        <authorList>
            <person name="Goeker M."/>
        </authorList>
    </citation>
    <scope>NUCLEOTIDE SEQUENCE [LARGE SCALE GENOMIC DNA]</scope>
    <source>
        <strain evidence="2 3">DSM 46831</strain>
    </source>
</reference>
<dbReference type="Proteomes" id="UP000294746">
    <property type="component" value="Unassembled WGS sequence"/>
</dbReference>
<evidence type="ECO:0000313" key="2">
    <source>
        <dbReference type="EMBL" id="TCP61536.1"/>
    </source>
</evidence>
<sequence>MKKKLALFAMGCCTVVGMSMGGHAFASEEPAPYDPILYTGKDHTCTRSDIQFNATIKKEIADKGGVVSLMAPFLSSKPHESRPTKLLFGTHLFAGAVKGEMVNGSDKWYVVHNWWADTYMHSSNFEDKIECNE</sequence>
<name>A0A4V2SWA4_9BACL</name>
<evidence type="ECO:0000256" key="1">
    <source>
        <dbReference type="SAM" id="SignalP"/>
    </source>
</evidence>
<evidence type="ECO:0000313" key="3">
    <source>
        <dbReference type="Proteomes" id="UP000294746"/>
    </source>
</evidence>
<feature type="signal peptide" evidence="1">
    <location>
        <begin position="1"/>
        <end position="26"/>
    </location>
</feature>
<keyword evidence="3" id="KW-1185">Reference proteome</keyword>
<keyword evidence="1" id="KW-0732">Signal</keyword>
<organism evidence="2 3">
    <name type="scientific">Baia soyae</name>
    <dbReference type="NCBI Taxonomy" id="1544746"/>
    <lineage>
        <taxon>Bacteria</taxon>
        <taxon>Bacillati</taxon>
        <taxon>Bacillota</taxon>
        <taxon>Bacilli</taxon>
        <taxon>Bacillales</taxon>
        <taxon>Thermoactinomycetaceae</taxon>
        <taxon>Baia</taxon>
    </lineage>
</organism>
<dbReference type="OrthoDB" id="2988043at2"/>
<dbReference type="EMBL" id="SLXV01000061">
    <property type="protein sequence ID" value="TCP61536.1"/>
    <property type="molecule type" value="Genomic_DNA"/>
</dbReference>